<evidence type="ECO:0000313" key="2">
    <source>
        <dbReference type="Proteomes" id="UP000186609"/>
    </source>
</evidence>
<evidence type="ECO:0000313" key="1">
    <source>
        <dbReference type="EMBL" id="APW37623.1"/>
    </source>
</evidence>
<dbReference type="STRING" id="1842727.RD110_10840"/>
<keyword evidence="2" id="KW-1185">Reference proteome</keyword>
<name>A0A1P8JV49_9BURK</name>
<reference evidence="1 2" key="1">
    <citation type="submission" date="2017-01" db="EMBL/GenBank/DDBJ databases">
        <authorList>
            <person name="Mah S.A."/>
            <person name="Swanson W.J."/>
            <person name="Moy G.W."/>
            <person name="Vacquier V.D."/>
        </authorList>
    </citation>
    <scope>NUCLEOTIDE SEQUENCE [LARGE SCALE GENOMIC DNA]</scope>
    <source>
        <strain evidence="1 2">DCY110</strain>
    </source>
</reference>
<dbReference type="KEGG" id="rhy:RD110_10840"/>
<gene>
    <name evidence="1" type="ORF">RD110_10840</name>
</gene>
<protein>
    <submittedName>
        <fullName evidence="1">Uncharacterized protein</fullName>
    </submittedName>
</protein>
<dbReference type="Proteomes" id="UP000186609">
    <property type="component" value="Chromosome"/>
</dbReference>
<dbReference type="EMBL" id="CP019236">
    <property type="protein sequence ID" value="APW37623.1"/>
    <property type="molecule type" value="Genomic_DNA"/>
</dbReference>
<accession>A0A1P8JV49</accession>
<dbReference type="AlphaFoldDB" id="A0A1P8JV49"/>
<organism evidence="1 2">
    <name type="scientific">Rhodoferax koreensis</name>
    <dbReference type="NCBI Taxonomy" id="1842727"/>
    <lineage>
        <taxon>Bacteria</taxon>
        <taxon>Pseudomonadati</taxon>
        <taxon>Pseudomonadota</taxon>
        <taxon>Betaproteobacteria</taxon>
        <taxon>Burkholderiales</taxon>
        <taxon>Comamonadaceae</taxon>
        <taxon>Rhodoferax</taxon>
    </lineage>
</organism>
<sequence length="76" mass="8268">MNMKYSITRDMPRLVASEAKKGDEVLCTNGLGTGFLVRGRRYVISEVTPTGYVRVEGSSSHYHASGRFVSLANATA</sequence>
<proteinExistence type="predicted"/>